<evidence type="ECO:0000313" key="2">
    <source>
        <dbReference type="EMBL" id="KAK9180817.1"/>
    </source>
</evidence>
<sequence>MDEFGVVVRNKAKLVAQAYNQEEGIDFDETFAPVARLESIRMLLAFACHKDFILYQMDVKSAFLNGYIMEEVYVKQPPARVTELYALNWPQYDEVALTDNVAASYWTNEVALTDYVA</sequence>
<evidence type="ECO:0000259" key="1">
    <source>
        <dbReference type="Pfam" id="PF07727"/>
    </source>
</evidence>
<name>A0AAP0QF94_9ROSI</name>
<keyword evidence="3" id="KW-1185">Reference proteome</keyword>
<dbReference type="AlphaFoldDB" id="A0AAP0QF94"/>
<proteinExistence type="predicted"/>
<dbReference type="InterPro" id="IPR013103">
    <property type="entry name" value="RVT_2"/>
</dbReference>
<dbReference type="Pfam" id="PF07727">
    <property type="entry name" value="RVT_2"/>
    <property type="match status" value="1"/>
</dbReference>
<dbReference type="Proteomes" id="UP001428341">
    <property type="component" value="Unassembled WGS sequence"/>
</dbReference>
<accession>A0AAP0QF94</accession>
<dbReference type="EMBL" id="JBCGBO010000024">
    <property type="protein sequence ID" value="KAK9180817.1"/>
    <property type="molecule type" value="Genomic_DNA"/>
</dbReference>
<comment type="caution">
    <text evidence="2">The sequence shown here is derived from an EMBL/GenBank/DDBJ whole genome shotgun (WGS) entry which is preliminary data.</text>
</comment>
<reference evidence="2 3" key="1">
    <citation type="submission" date="2024-05" db="EMBL/GenBank/DDBJ databases">
        <title>Haplotype-resolved chromosome-level genome assembly of Huyou (Citrus changshanensis).</title>
        <authorList>
            <person name="Miao C."/>
            <person name="Chen W."/>
            <person name="Wu Y."/>
            <person name="Wang L."/>
            <person name="Zhao S."/>
            <person name="Grierson D."/>
            <person name="Xu C."/>
            <person name="Chen K."/>
        </authorList>
    </citation>
    <scope>NUCLEOTIDE SEQUENCE [LARGE SCALE GENOMIC DNA]</scope>
    <source>
        <strain evidence="2">01-14</strain>
        <tissue evidence="2">Leaf</tissue>
    </source>
</reference>
<gene>
    <name evidence="2" type="ORF">WN944_023952</name>
</gene>
<protein>
    <recommendedName>
        <fullName evidence="1">Reverse transcriptase Ty1/copia-type domain-containing protein</fullName>
    </recommendedName>
</protein>
<evidence type="ECO:0000313" key="3">
    <source>
        <dbReference type="Proteomes" id="UP001428341"/>
    </source>
</evidence>
<feature type="domain" description="Reverse transcriptase Ty1/copia-type" evidence="1">
    <location>
        <begin position="6"/>
        <end position="81"/>
    </location>
</feature>
<organism evidence="2 3">
    <name type="scientific">Citrus x changshan-huyou</name>
    <dbReference type="NCBI Taxonomy" id="2935761"/>
    <lineage>
        <taxon>Eukaryota</taxon>
        <taxon>Viridiplantae</taxon>
        <taxon>Streptophyta</taxon>
        <taxon>Embryophyta</taxon>
        <taxon>Tracheophyta</taxon>
        <taxon>Spermatophyta</taxon>
        <taxon>Magnoliopsida</taxon>
        <taxon>eudicotyledons</taxon>
        <taxon>Gunneridae</taxon>
        <taxon>Pentapetalae</taxon>
        <taxon>rosids</taxon>
        <taxon>malvids</taxon>
        <taxon>Sapindales</taxon>
        <taxon>Rutaceae</taxon>
        <taxon>Aurantioideae</taxon>
        <taxon>Citrus</taxon>
    </lineage>
</organism>